<evidence type="ECO:0000313" key="3">
    <source>
        <dbReference type="EMBL" id="SEB07643.1"/>
    </source>
</evidence>
<dbReference type="OrthoDB" id="2037472at2"/>
<dbReference type="InterPro" id="IPR013974">
    <property type="entry name" value="SAF"/>
</dbReference>
<evidence type="ECO:0000259" key="2">
    <source>
        <dbReference type="SMART" id="SM00858"/>
    </source>
</evidence>
<dbReference type="SMART" id="SM00858">
    <property type="entry name" value="SAF"/>
    <property type="match status" value="1"/>
</dbReference>
<dbReference type="AlphaFoldDB" id="A0A1H4GDD3"/>
<organism evidence="3 4">
    <name type="scientific">Marinobacterium iners DSM 11526</name>
    <dbReference type="NCBI Taxonomy" id="1122198"/>
    <lineage>
        <taxon>Bacteria</taxon>
        <taxon>Pseudomonadati</taxon>
        <taxon>Pseudomonadota</taxon>
        <taxon>Gammaproteobacteria</taxon>
        <taxon>Oceanospirillales</taxon>
        <taxon>Oceanospirillaceae</taxon>
        <taxon>Marinobacterium</taxon>
    </lineage>
</organism>
<feature type="chain" id="PRO_5017360336" evidence="1">
    <location>
        <begin position="21"/>
        <end position="257"/>
    </location>
</feature>
<gene>
    <name evidence="3" type="ORF">SAMN02745729_11595</name>
</gene>
<proteinExistence type="predicted"/>
<dbReference type="RefSeq" id="WP_091827537.1">
    <property type="nucleotide sequence ID" value="NZ_FNRJ01000015.1"/>
</dbReference>
<dbReference type="Pfam" id="PF16976">
    <property type="entry name" value="RcpC"/>
    <property type="match status" value="1"/>
</dbReference>
<dbReference type="InterPro" id="IPR017592">
    <property type="entry name" value="Pilus_assmbl_Flp-typ_CpaB"/>
</dbReference>
<dbReference type="CDD" id="cd11614">
    <property type="entry name" value="SAF_CpaB_FlgA_like"/>
    <property type="match status" value="1"/>
</dbReference>
<dbReference type="Proteomes" id="UP000242469">
    <property type="component" value="Unassembled WGS sequence"/>
</dbReference>
<keyword evidence="1" id="KW-0732">Signal</keyword>
<dbReference type="Pfam" id="PF08666">
    <property type="entry name" value="SAF"/>
    <property type="match status" value="1"/>
</dbReference>
<feature type="signal peptide" evidence="1">
    <location>
        <begin position="1"/>
        <end position="20"/>
    </location>
</feature>
<name>A0A1H4GDD3_9GAMM</name>
<feature type="domain" description="SAF" evidence="2">
    <location>
        <begin position="47"/>
        <end position="111"/>
    </location>
</feature>
<evidence type="ECO:0000313" key="4">
    <source>
        <dbReference type="Proteomes" id="UP000242469"/>
    </source>
</evidence>
<accession>A0A1H4GDD3</accession>
<dbReference type="EMBL" id="FNRJ01000015">
    <property type="protein sequence ID" value="SEB07643.1"/>
    <property type="molecule type" value="Genomic_DNA"/>
</dbReference>
<reference evidence="4" key="1">
    <citation type="submission" date="2016-10" db="EMBL/GenBank/DDBJ databases">
        <authorList>
            <person name="Varghese N."/>
            <person name="Submissions S."/>
        </authorList>
    </citation>
    <scope>NUCLEOTIDE SEQUENCE [LARGE SCALE GENOMIC DNA]</scope>
    <source>
        <strain evidence="4">DSM 11526</strain>
    </source>
</reference>
<dbReference type="STRING" id="1122198.SAMN02745729_11595"/>
<evidence type="ECO:0000256" key="1">
    <source>
        <dbReference type="SAM" id="SignalP"/>
    </source>
</evidence>
<protein>
    <submittedName>
        <fullName evidence="3">Pilus assembly protein CpaB</fullName>
    </submittedName>
</protein>
<keyword evidence="4" id="KW-1185">Reference proteome</keyword>
<dbReference type="InterPro" id="IPR031571">
    <property type="entry name" value="RcpC_dom"/>
</dbReference>
<dbReference type="NCBIfam" id="TIGR03177">
    <property type="entry name" value="pilus_cpaB"/>
    <property type="match status" value="1"/>
</dbReference>
<sequence>MKGRLITIALILFSILAASAAVYLSNQYIQNTLQAKEAAIDKQYEPIEVVVANFDLRPGDVVSPRTVSLRKVPSGFVHGSAIRKADFSAVSGFALSEPLGKGETLLRSHMSQRKGGKFAALIDEGRRAVTLNIDNLSSAAGMLSPNDEVDILLTTQDKDKKELMTTLLLDNIRVLATGVETSENPAGQVIQYNTVTLDLSPAESSTVTHARKIGDISFVLRGAEERGPGYEGVVSKTTILGNNQTVSTSSIEIIIGG</sequence>